<protein>
    <submittedName>
        <fullName evidence="1">Uncharacterized protein</fullName>
    </submittedName>
</protein>
<dbReference type="RefSeq" id="WP_129998658.1">
    <property type="nucleotide sequence ID" value="NZ_SEUB01000004.1"/>
</dbReference>
<proteinExistence type="predicted"/>
<gene>
    <name evidence="1" type="ORF">EVS84_13030</name>
</gene>
<organism evidence="1 2">
    <name type="scientific">Pseudomonas koreensis</name>
    <dbReference type="NCBI Taxonomy" id="198620"/>
    <lineage>
        <taxon>Bacteria</taxon>
        <taxon>Pseudomonadati</taxon>
        <taxon>Pseudomonadota</taxon>
        <taxon>Gammaproteobacteria</taxon>
        <taxon>Pseudomonadales</taxon>
        <taxon>Pseudomonadaceae</taxon>
        <taxon>Pseudomonas</taxon>
    </lineage>
</organism>
<accession>A0A4Q4L6E2</accession>
<evidence type="ECO:0000313" key="1">
    <source>
        <dbReference type="EMBL" id="RYM42065.1"/>
    </source>
</evidence>
<reference evidence="1 2" key="1">
    <citation type="submission" date="2019-02" db="EMBL/GenBank/DDBJ databases">
        <title>Genome of Pseudomonas korensis isolated from heavy metal contaminated environment.</title>
        <authorList>
            <person name="Ayangbenro A.S."/>
            <person name="Babalola O."/>
        </authorList>
    </citation>
    <scope>NUCLEOTIDE SEQUENCE [LARGE SCALE GENOMIC DNA]</scope>
    <source>
        <strain evidence="1 2">AB36</strain>
    </source>
</reference>
<evidence type="ECO:0000313" key="2">
    <source>
        <dbReference type="Proteomes" id="UP000291107"/>
    </source>
</evidence>
<comment type="caution">
    <text evidence="1">The sequence shown here is derived from an EMBL/GenBank/DDBJ whole genome shotgun (WGS) entry which is preliminary data.</text>
</comment>
<dbReference type="AlphaFoldDB" id="A0A4Q4L6E2"/>
<sequence>MSPNAQNEAYTEENFDQLPLNILADNGDIIDSPSMIIVRTFPASDANQQIGIRPSDISIPGEMSGNVFFVHTNSRAAPIVTLHTKASYRRISFWLRSLTKNLPVAVLQFMKDSRVIRTTPMSADVTQRAVFCEIYLTSEFNKIKLISADAPTHDFQIDNIRLYK</sequence>
<dbReference type="EMBL" id="SEUB01000004">
    <property type="protein sequence ID" value="RYM42065.1"/>
    <property type="molecule type" value="Genomic_DNA"/>
</dbReference>
<name>A0A4Q4L6E2_9PSED</name>
<dbReference type="Proteomes" id="UP000291107">
    <property type="component" value="Unassembled WGS sequence"/>
</dbReference>